<keyword evidence="4" id="KW-0406">Ion transport</keyword>
<evidence type="ECO:0000313" key="8">
    <source>
        <dbReference type="Proteomes" id="UP000266313"/>
    </source>
</evidence>
<accession>A0A250KTJ1</accession>
<evidence type="ECO:0000256" key="5">
    <source>
        <dbReference type="ARBA" id="ARBA00023136"/>
    </source>
</evidence>
<evidence type="ECO:0000256" key="2">
    <source>
        <dbReference type="ARBA" id="ARBA00022448"/>
    </source>
</evidence>
<dbReference type="PANTHER" id="PTHR42771:SF2">
    <property type="entry name" value="IRON(3+)-HYDROXAMATE IMPORT ATP-BINDING PROTEIN FHUC"/>
    <property type="match status" value="1"/>
</dbReference>
<comment type="subcellular location">
    <subcellularLocation>
        <location evidence="1">Cell membrane</location>
        <topology evidence="1">Peripheral membrane protein</topology>
    </subcellularLocation>
</comment>
<dbReference type="OrthoDB" id="9802264at2"/>
<name>A0A250KTJ1_9GAMM</name>
<dbReference type="GO" id="GO:0005886">
    <property type="term" value="C:plasma membrane"/>
    <property type="evidence" value="ECO:0007669"/>
    <property type="project" value="UniProtKB-SubCell"/>
</dbReference>
<dbReference type="PANTHER" id="PTHR42771">
    <property type="entry name" value="IRON(3+)-HYDROXAMATE IMPORT ATP-BINDING PROTEIN FHUC"/>
    <property type="match status" value="1"/>
</dbReference>
<protein>
    <submittedName>
        <fullName evidence="7">Iron(III) dicitrate ABC transporter, ATP-binding protein</fullName>
    </submittedName>
</protein>
<gene>
    <name evidence="7" type="ORF">sS8_2319</name>
</gene>
<dbReference type="Pfam" id="PF00005">
    <property type="entry name" value="ABC_tran"/>
    <property type="match status" value="1"/>
</dbReference>
<dbReference type="EMBL" id="AP017928">
    <property type="protein sequence ID" value="BBA34271.1"/>
    <property type="molecule type" value="Genomic_DNA"/>
</dbReference>
<dbReference type="GO" id="GO:0006811">
    <property type="term" value="P:monoatomic ion transport"/>
    <property type="evidence" value="ECO:0007669"/>
    <property type="project" value="UniProtKB-KW"/>
</dbReference>
<evidence type="ECO:0000313" key="7">
    <source>
        <dbReference type="EMBL" id="BBA34271.1"/>
    </source>
</evidence>
<dbReference type="RefSeq" id="WP_119629713.1">
    <property type="nucleotide sequence ID" value="NZ_AP017928.1"/>
</dbReference>
<evidence type="ECO:0000256" key="1">
    <source>
        <dbReference type="ARBA" id="ARBA00004202"/>
    </source>
</evidence>
<reference evidence="7 8" key="1">
    <citation type="submission" date="2016-12" db="EMBL/GenBank/DDBJ databases">
        <title>Genome sequencing of Methylocaldum marinum.</title>
        <authorList>
            <person name="Takeuchi M."/>
            <person name="Kamagata Y."/>
            <person name="Hiraoka S."/>
            <person name="Oshima K."/>
            <person name="Hattori M."/>
            <person name="Iwasaki W."/>
        </authorList>
    </citation>
    <scope>NUCLEOTIDE SEQUENCE [LARGE SCALE GENOMIC DNA]</scope>
    <source>
        <strain evidence="7 8">S8</strain>
    </source>
</reference>
<keyword evidence="3" id="KW-1003">Cell membrane</keyword>
<dbReference type="InterPro" id="IPR051535">
    <property type="entry name" value="Siderophore_ABC-ATPase"/>
</dbReference>
<dbReference type="Proteomes" id="UP000266313">
    <property type="component" value="Chromosome"/>
</dbReference>
<dbReference type="InterPro" id="IPR027417">
    <property type="entry name" value="P-loop_NTPase"/>
</dbReference>
<dbReference type="KEGG" id="mmai:sS8_2319"/>
<organism evidence="7 8">
    <name type="scientific">Methylocaldum marinum</name>
    <dbReference type="NCBI Taxonomy" id="1432792"/>
    <lineage>
        <taxon>Bacteria</taxon>
        <taxon>Pseudomonadati</taxon>
        <taxon>Pseudomonadota</taxon>
        <taxon>Gammaproteobacteria</taxon>
        <taxon>Methylococcales</taxon>
        <taxon>Methylococcaceae</taxon>
        <taxon>Methylocaldum</taxon>
    </lineage>
</organism>
<evidence type="ECO:0000256" key="4">
    <source>
        <dbReference type="ARBA" id="ARBA00023065"/>
    </source>
</evidence>
<dbReference type="Gene3D" id="3.40.50.300">
    <property type="entry name" value="P-loop containing nucleotide triphosphate hydrolases"/>
    <property type="match status" value="1"/>
</dbReference>
<evidence type="ECO:0000256" key="3">
    <source>
        <dbReference type="ARBA" id="ARBA00022475"/>
    </source>
</evidence>
<dbReference type="GO" id="GO:0016887">
    <property type="term" value="F:ATP hydrolysis activity"/>
    <property type="evidence" value="ECO:0007669"/>
    <property type="project" value="InterPro"/>
</dbReference>
<evidence type="ECO:0000259" key="6">
    <source>
        <dbReference type="Pfam" id="PF00005"/>
    </source>
</evidence>
<dbReference type="InterPro" id="IPR003439">
    <property type="entry name" value="ABC_transporter-like_ATP-bd"/>
</dbReference>
<proteinExistence type="predicted"/>
<feature type="domain" description="ABC transporter" evidence="6">
    <location>
        <begin position="19"/>
        <end position="139"/>
    </location>
</feature>
<keyword evidence="7" id="KW-0067">ATP-binding</keyword>
<keyword evidence="8" id="KW-1185">Reference proteome</keyword>
<keyword evidence="5" id="KW-0472">Membrane</keyword>
<keyword evidence="2" id="KW-0813">Transport</keyword>
<dbReference type="SUPFAM" id="SSF52540">
    <property type="entry name" value="P-loop containing nucleoside triphosphate hydrolases"/>
    <property type="match status" value="1"/>
</dbReference>
<dbReference type="AlphaFoldDB" id="A0A250KTJ1"/>
<dbReference type="GO" id="GO:0005524">
    <property type="term" value="F:ATP binding"/>
    <property type="evidence" value="ECO:0007669"/>
    <property type="project" value="UniProtKB-KW"/>
</dbReference>
<keyword evidence="7" id="KW-0547">Nucleotide-binding</keyword>
<sequence>MLDLRVENLCAGYGAKTVLNDLSVPIPPGRITAIVGANGCGKSTLLRCLARLHRPASGQVRLGNHELGALSTAALSRRIGFLPQFPQAPAGLRVASLLALGRHPHRRLLHRWSSEDEEAVQEALRLTDLTEFASNPWTRCPAASVSVPGWR</sequence>